<dbReference type="Proteomes" id="UP000681340">
    <property type="component" value="Unassembled WGS sequence"/>
</dbReference>
<dbReference type="AlphaFoldDB" id="A0A919VKC5"/>
<evidence type="ECO:0000313" key="2">
    <source>
        <dbReference type="EMBL" id="GIM66099.1"/>
    </source>
</evidence>
<feature type="region of interest" description="Disordered" evidence="1">
    <location>
        <begin position="331"/>
        <end position="351"/>
    </location>
</feature>
<keyword evidence="3" id="KW-1185">Reference proteome</keyword>
<protein>
    <submittedName>
        <fullName evidence="2">Uncharacterized protein</fullName>
    </submittedName>
</protein>
<accession>A0A919VKC5</accession>
<feature type="compositionally biased region" description="Basic and acidic residues" evidence="1">
    <location>
        <begin position="337"/>
        <end position="351"/>
    </location>
</feature>
<organism evidence="2 3">
    <name type="scientific">Actinoplanes auranticolor</name>
    <dbReference type="NCBI Taxonomy" id="47988"/>
    <lineage>
        <taxon>Bacteria</taxon>
        <taxon>Bacillati</taxon>
        <taxon>Actinomycetota</taxon>
        <taxon>Actinomycetes</taxon>
        <taxon>Micromonosporales</taxon>
        <taxon>Micromonosporaceae</taxon>
        <taxon>Actinoplanes</taxon>
    </lineage>
</organism>
<dbReference type="Pfam" id="PF19674">
    <property type="entry name" value="DUF6177"/>
    <property type="match status" value="1"/>
</dbReference>
<dbReference type="InterPro" id="IPR046175">
    <property type="entry name" value="DUF6177"/>
</dbReference>
<sequence>MTTTSTHPAVDLRTDRVAVVMQDRPVVALTSWLADVIRICSENGKGLQLVTPATNRLTTALYGALNGPDTRWVVHSSDGHHDGRTGRPLAWNGEAFTTLESPPLAVAYTSGPPAPAWHHTIALQIRHPATTALLLGGALEQIATTLTERPPAGWGAAEPATQPWDRADFTDLCRQRAPRGTWLCTVGASGPGALVDGPLLATTVVSRTSTVVLETVRCTVVHSQPLQAADLTPLMAVLAGAYDIRQALVQQYPGEPDATRSAHWTGLSSPLGLLAGAEATGGRPDRELVGIGELQQTPMAESRWYELRDAGEDPAQAWSRLEQVMAHLITPGMTPDMPREWGGMERPDKAP</sequence>
<evidence type="ECO:0000256" key="1">
    <source>
        <dbReference type="SAM" id="MobiDB-lite"/>
    </source>
</evidence>
<dbReference type="RefSeq" id="WP_212988200.1">
    <property type="nucleotide sequence ID" value="NZ_BAABEA010000009.1"/>
</dbReference>
<dbReference type="EMBL" id="BOQL01000018">
    <property type="protein sequence ID" value="GIM66099.1"/>
    <property type="molecule type" value="Genomic_DNA"/>
</dbReference>
<proteinExistence type="predicted"/>
<comment type="caution">
    <text evidence="2">The sequence shown here is derived from an EMBL/GenBank/DDBJ whole genome shotgun (WGS) entry which is preliminary data.</text>
</comment>
<reference evidence="2" key="1">
    <citation type="submission" date="2021-03" db="EMBL/GenBank/DDBJ databases">
        <title>Whole genome shotgun sequence of Actinoplanes auranticolor NBRC 12245.</title>
        <authorList>
            <person name="Komaki H."/>
            <person name="Tamura T."/>
        </authorList>
    </citation>
    <scope>NUCLEOTIDE SEQUENCE</scope>
    <source>
        <strain evidence="2">NBRC 12245</strain>
    </source>
</reference>
<gene>
    <name evidence="2" type="ORF">Aau02nite_21670</name>
</gene>
<evidence type="ECO:0000313" key="3">
    <source>
        <dbReference type="Proteomes" id="UP000681340"/>
    </source>
</evidence>
<name>A0A919VKC5_9ACTN</name>